<reference evidence="2 3" key="1">
    <citation type="submission" date="2022-04" db="EMBL/GenBank/DDBJ databases">
        <title>Hymenobacter sp. isolated from the air.</title>
        <authorList>
            <person name="Won M."/>
            <person name="Lee C.-M."/>
            <person name="Woen H.-Y."/>
            <person name="Kwon S.-W."/>
        </authorList>
    </citation>
    <scope>NUCLEOTIDE SEQUENCE [LARGE SCALE GENOMIC DNA]</scope>
    <source>
        <strain evidence="3">5116 S-27</strain>
    </source>
</reference>
<dbReference type="EMBL" id="CP095049">
    <property type="protein sequence ID" value="UOQ50772.1"/>
    <property type="molecule type" value="Genomic_DNA"/>
</dbReference>
<keyword evidence="1" id="KW-0812">Transmembrane</keyword>
<protein>
    <submittedName>
        <fullName evidence="2">CDP-alcohol phosphatidyltransferase family protein</fullName>
    </submittedName>
</protein>
<feature type="transmembrane region" description="Helical" evidence="1">
    <location>
        <begin position="125"/>
        <end position="143"/>
    </location>
</feature>
<dbReference type="Gene3D" id="1.20.120.1760">
    <property type="match status" value="1"/>
</dbReference>
<feature type="transmembrane region" description="Helical" evidence="1">
    <location>
        <begin position="97"/>
        <end position="116"/>
    </location>
</feature>
<evidence type="ECO:0000313" key="3">
    <source>
        <dbReference type="Proteomes" id="UP000831785"/>
    </source>
</evidence>
<sequence length="202" mass="22238">MLRQVPLALVCFRLLLGFAVFGLCWAPPTPPLRQLLAGLVVLGLLSDIFDGIIARRLGVATAKLRRLDSSVDTIFWLCVVAGVVRFCPRFLPNNAGWIGVVLGLEALTYGVSYARFRKEIALHTLGAKLWTLLLTAMLLQLLLTGQTGWLFGACVALGIVSRLEILGIVCILRSWAADIPTLYHALQLRRGQPIRRHPLFNG</sequence>
<dbReference type="Proteomes" id="UP000831785">
    <property type="component" value="Chromosome"/>
</dbReference>
<feature type="transmembrane region" description="Helical" evidence="1">
    <location>
        <begin position="74"/>
        <end position="91"/>
    </location>
</feature>
<keyword evidence="3" id="KW-1185">Reference proteome</keyword>
<feature type="transmembrane region" description="Helical" evidence="1">
    <location>
        <begin position="32"/>
        <end position="53"/>
    </location>
</feature>
<accession>A0ABY4F3N5</accession>
<evidence type="ECO:0000256" key="1">
    <source>
        <dbReference type="SAM" id="Phobius"/>
    </source>
</evidence>
<feature type="transmembrane region" description="Helical" evidence="1">
    <location>
        <begin position="149"/>
        <end position="172"/>
    </location>
</feature>
<dbReference type="InterPro" id="IPR043130">
    <property type="entry name" value="CDP-OH_PTrfase_TM_dom"/>
</dbReference>
<dbReference type="InterPro" id="IPR000462">
    <property type="entry name" value="CDP-OH_P_trans"/>
</dbReference>
<proteinExistence type="predicted"/>
<keyword evidence="1" id="KW-0472">Membrane</keyword>
<dbReference type="Pfam" id="PF01066">
    <property type="entry name" value="CDP-OH_P_transf"/>
    <property type="match status" value="1"/>
</dbReference>
<keyword evidence="1" id="KW-1133">Transmembrane helix</keyword>
<evidence type="ECO:0000313" key="2">
    <source>
        <dbReference type="EMBL" id="UOQ50772.1"/>
    </source>
</evidence>
<dbReference type="RefSeq" id="WP_244713615.1">
    <property type="nucleotide sequence ID" value="NZ_CP095049.1"/>
</dbReference>
<gene>
    <name evidence="2" type="ORF">MUN80_13485</name>
</gene>
<organism evidence="2 3">
    <name type="scientific">Hymenobacter cellulosivorans</name>
    <dbReference type="NCBI Taxonomy" id="2932249"/>
    <lineage>
        <taxon>Bacteria</taxon>
        <taxon>Pseudomonadati</taxon>
        <taxon>Bacteroidota</taxon>
        <taxon>Cytophagia</taxon>
        <taxon>Cytophagales</taxon>
        <taxon>Hymenobacteraceae</taxon>
        <taxon>Hymenobacter</taxon>
    </lineage>
</organism>
<name>A0ABY4F3N5_9BACT</name>